<gene>
    <name evidence="1" type="ORF">AFUS01_LOCUS9619</name>
</gene>
<accession>A0A8J2JK04</accession>
<sequence length="36" mass="3982">MSPNVPAGFVIIREPKLWGVQTPKRMNLPGELQCSS</sequence>
<name>A0A8J2JK04_9HEXA</name>
<evidence type="ECO:0000313" key="2">
    <source>
        <dbReference type="Proteomes" id="UP000708208"/>
    </source>
</evidence>
<keyword evidence="2" id="KW-1185">Reference proteome</keyword>
<feature type="non-terminal residue" evidence="1">
    <location>
        <position position="1"/>
    </location>
</feature>
<proteinExistence type="predicted"/>
<dbReference type="EMBL" id="CAJVCH010069744">
    <property type="protein sequence ID" value="CAG7720337.1"/>
    <property type="molecule type" value="Genomic_DNA"/>
</dbReference>
<organism evidence="1 2">
    <name type="scientific">Allacma fusca</name>
    <dbReference type="NCBI Taxonomy" id="39272"/>
    <lineage>
        <taxon>Eukaryota</taxon>
        <taxon>Metazoa</taxon>
        <taxon>Ecdysozoa</taxon>
        <taxon>Arthropoda</taxon>
        <taxon>Hexapoda</taxon>
        <taxon>Collembola</taxon>
        <taxon>Symphypleona</taxon>
        <taxon>Sminthuridae</taxon>
        <taxon>Allacma</taxon>
    </lineage>
</organism>
<protein>
    <submittedName>
        <fullName evidence="1">Uncharacterized protein</fullName>
    </submittedName>
</protein>
<evidence type="ECO:0000313" key="1">
    <source>
        <dbReference type="EMBL" id="CAG7720337.1"/>
    </source>
</evidence>
<reference evidence="1" key="1">
    <citation type="submission" date="2021-06" db="EMBL/GenBank/DDBJ databases">
        <authorList>
            <person name="Hodson N. C."/>
            <person name="Mongue J. A."/>
            <person name="Jaron S. K."/>
        </authorList>
    </citation>
    <scope>NUCLEOTIDE SEQUENCE</scope>
</reference>
<dbReference type="Proteomes" id="UP000708208">
    <property type="component" value="Unassembled WGS sequence"/>
</dbReference>
<dbReference type="AlphaFoldDB" id="A0A8J2JK04"/>
<comment type="caution">
    <text evidence="1">The sequence shown here is derived from an EMBL/GenBank/DDBJ whole genome shotgun (WGS) entry which is preliminary data.</text>
</comment>